<organism evidence="3 4">
    <name type="scientific">Mesorhabditis spiculigera</name>
    <dbReference type="NCBI Taxonomy" id="96644"/>
    <lineage>
        <taxon>Eukaryota</taxon>
        <taxon>Metazoa</taxon>
        <taxon>Ecdysozoa</taxon>
        <taxon>Nematoda</taxon>
        <taxon>Chromadorea</taxon>
        <taxon>Rhabditida</taxon>
        <taxon>Rhabditina</taxon>
        <taxon>Rhabditomorpha</taxon>
        <taxon>Rhabditoidea</taxon>
        <taxon>Rhabditidae</taxon>
        <taxon>Mesorhabditinae</taxon>
        <taxon>Mesorhabditis</taxon>
    </lineage>
</organism>
<protein>
    <submittedName>
        <fullName evidence="3">Uncharacterized protein</fullName>
    </submittedName>
</protein>
<feature type="non-terminal residue" evidence="3">
    <location>
        <position position="1"/>
    </location>
</feature>
<keyword evidence="4" id="KW-1185">Reference proteome</keyword>
<evidence type="ECO:0000256" key="2">
    <source>
        <dbReference type="SAM" id="MobiDB-lite"/>
    </source>
</evidence>
<evidence type="ECO:0000313" key="3">
    <source>
        <dbReference type="EMBL" id="CAJ0579056.1"/>
    </source>
</evidence>
<dbReference type="Proteomes" id="UP001177023">
    <property type="component" value="Unassembled WGS sequence"/>
</dbReference>
<dbReference type="EMBL" id="CATQJA010002655">
    <property type="protein sequence ID" value="CAJ0579056.1"/>
    <property type="molecule type" value="Genomic_DNA"/>
</dbReference>
<evidence type="ECO:0000256" key="1">
    <source>
        <dbReference type="SAM" id="Coils"/>
    </source>
</evidence>
<reference evidence="3" key="1">
    <citation type="submission" date="2023-06" db="EMBL/GenBank/DDBJ databases">
        <authorList>
            <person name="Delattre M."/>
        </authorList>
    </citation>
    <scope>NUCLEOTIDE SEQUENCE</scope>
    <source>
        <strain evidence="3">AF72</strain>
    </source>
</reference>
<feature type="coiled-coil region" evidence="1">
    <location>
        <begin position="65"/>
        <end position="102"/>
    </location>
</feature>
<accession>A0AA36D1Q3</accession>
<name>A0AA36D1Q3_9BILA</name>
<gene>
    <name evidence="3" type="ORF">MSPICULIGERA_LOCUS17289</name>
</gene>
<keyword evidence="1" id="KW-0175">Coiled coil</keyword>
<evidence type="ECO:0000313" key="4">
    <source>
        <dbReference type="Proteomes" id="UP001177023"/>
    </source>
</evidence>
<comment type="caution">
    <text evidence="3">The sequence shown here is derived from an EMBL/GenBank/DDBJ whole genome shotgun (WGS) entry which is preliminary data.</text>
</comment>
<feature type="compositionally biased region" description="Basic and acidic residues" evidence="2">
    <location>
        <begin position="149"/>
        <end position="170"/>
    </location>
</feature>
<sequence>MGYTMLRLPVSMDFASTPREPTLFWRRRNNDSDLNQIRFNDDNNNINNIINMADQHQDNERRVSMREQFRLQEELEAAKEKLEKQDKKLEDVKAMLEDSQAHNRNLAVERNIARCDMDHATYERNRELRKACFELLMTDRVPEGWPGTRKWEEDNRKYEERKRQQEHDEAGGPGPSRHQKY</sequence>
<proteinExistence type="predicted"/>
<dbReference type="AlphaFoldDB" id="A0AA36D1Q3"/>
<feature type="region of interest" description="Disordered" evidence="2">
    <location>
        <begin position="142"/>
        <end position="181"/>
    </location>
</feature>